<accession>A0A812RG75</accession>
<evidence type="ECO:0000256" key="1">
    <source>
        <dbReference type="SAM" id="MobiDB-lite"/>
    </source>
</evidence>
<proteinExistence type="predicted"/>
<organism evidence="2 3">
    <name type="scientific">Symbiodinium pilosum</name>
    <name type="common">Dinoflagellate</name>
    <dbReference type="NCBI Taxonomy" id="2952"/>
    <lineage>
        <taxon>Eukaryota</taxon>
        <taxon>Sar</taxon>
        <taxon>Alveolata</taxon>
        <taxon>Dinophyceae</taxon>
        <taxon>Suessiales</taxon>
        <taxon>Symbiodiniaceae</taxon>
        <taxon>Symbiodinium</taxon>
    </lineage>
</organism>
<feature type="compositionally biased region" description="Basic and acidic residues" evidence="1">
    <location>
        <begin position="14"/>
        <end position="36"/>
    </location>
</feature>
<sequence length="141" mass="16298">MQKQRPKGRGKGRGARDKTEYDTTRTQGPDDRDPRSKNTQWPCFGQHDMTNRYGRWNECSQCAYRLSYTPAKALERLRGEGWEAKSMTAKHVKNMIAIISQEKLLLYGKPKATAKSVAQSTAKDEDRHEKPEKTKNVRSRR</sequence>
<protein>
    <submittedName>
        <fullName evidence="2">Uncharacterized protein</fullName>
    </submittedName>
</protein>
<dbReference type="Proteomes" id="UP000649617">
    <property type="component" value="Unassembled WGS sequence"/>
</dbReference>
<keyword evidence="3" id="KW-1185">Reference proteome</keyword>
<feature type="region of interest" description="Disordered" evidence="1">
    <location>
        <begin position="1"/>
        <end position="47"/>
    </location>
</feature>
<feature type="region of interest" description="Disordered" evidence="1">
    <location>
        <begin position="111"/>
        <end position="141"/>
    </location>
</feature>
<feature type="compositionally biased region" description="Basic residues" evidence="1">
    <location>
        <begin position="1"/>
        <end position="13"/>
    </location>
</feature>
<comment type="caution">
    <text evidence="2">The sequence shown here is derived from an EMBL/GenBank/DDBJ whole genome shotgun (WGS) entry which is preliminary data.</text>
</comment>
<evidence type="ECO:0000313" key="3">
    <source>
        <dbReference type="Proteomes" id="UP000649617"/>
    </source>
</evidence>
<reference evidence="2" key="1">
    <citation type="submission" date="2021-02" db="EMBL/GenBank/DDBJ databases">
        <authorList>
            <person name="Dougan E. K."/>
            <person name="Rhodes N."/>
            <person name="Thang M."/>
            <person name="Chan C."/>
        </authorList>
    </citation>
    <scope>NUCLEOTIDE SEQUENCE</scope>
</reference>
<evidence type="ECO:0000313" key="2">
    <source>
        <dbReference type="EMBL" id="CAE7440444.1"/>
    </source>
</evidence>
<dbReference type="AlphaFoldDB" id="A0A812RG75"/>
<gene>
    <name evidence="2" type="ORF">SPIL2461_LOCUS10734</name>
</gene>
<name>A0A812RG75_SYMPI</name>
<dbReference type="EMBL" id="CAJNIZ010020434">
    <property type="protein sequence ID" value="CAE7440444.1"/>
    <property type="molecule type" value="Genomic_DNA"/>
</dbReference>
<feature type="compositionally biased region" description="Basic and acidic residues" evidence="1">
    <location>
        <begin position="122"/>
        <end position="135"/>
    </location>
</feature>